<dbReference type="InterPro" id="IPR029016">
    <property type="entry name" value="GAF-like_dom_sf"/>
</dbReference>
<dbReference type="Gene3D" id="3.30.450.40">
    <property type="match status" value="1"/>
</dbReference>
<organism evidence="4 6">
    <name type="scientific">Streptomyces griseoviridis</name>
    <dbReference type="NCBI Taxonomy" id="45398"/>
    <lineage>
        <taxon>Bacteria</taxon>
        <taxon>Bacillati</taxon>
        <taxon>Actinomycetota</taxon>
        <taxon>Actinomycetes</taxon>
        <taxon>Kitasatosporales</taxon>
        <taxon>Streptomycetaceae</taxon>
        <taxon>Streptomyces</taxon>
    </lineage>
</organism>
<evidence type="ECO:0000256" key="1">
    <source>
        <dbReference type="ARBA" id="ARBA00023015"/>
    </source>
</evidence>
<dbReference type="OrthoDB" id="7466251at2"/>
<dbReference type="AlphaFoldDB" id="A0A3Q9KWH0"/>
<dbReference type="InterPro" id="IPR005561">
    <property type="entry name" value="ANTAR"/>
</dbReference>
<reference evidence="5 7" key="1">
    <citation type="submission" date="2018-04" db="EMBL/GenBank/DDBJ databases">
        <title>Complete genome sequences of Streptomyces griseoviridis K61 and characterization of antagonistic properties of biological control agents.</title>
        <authorList>
            <person name="Mariita R.M."/>
            <person name="Sello J.K."/>
        </authorList>
    </citation>
    <scope>NUCLEOTIDE SEQUENCE [LARGE SCALE GENOMIC DNA]</scope>
    <source>
        <strain evidence="5 7">K61</strain>
    </source>
</reference>
<reference evidence="4 6" key="2">
    <citation type="submission" date="2018-12" db="EMBL/GenBank/DDBJ databases">
        <title>Streptomyces griseoviridis F1-27 complete genome.</title>
        <authorList>
            <person name="Mariita R.M."/>
            <person name="Sello J.K."/>
        </authorList>
    </citation>
    <scope>NUCLEOTIDE SEQUENCE [LARGE SCALE GENOMIC DNA]</scope>
    <source>
        <strain evidence="4 6">F1-27</strain>
    </source>
</reference>
<keyword evidence="1" id="KW-0805">Transcription regulation</keyword>
<evidence type="ECO:0000313" key="6">
    <source>
        <dbReference type="Proteomes" id="UP000271291"/>
    </source>
</evidence>
<evidence type="ECO:0000313" key="7">
    <source>
        <dbReference type="Proteomes" id="UP000501753"/>
    </source>
</evidence>
<dbReference type="KEGG" id="sgd:ELQ87_18655"/>
<dbReference type="EMBL" id="CP029078">
    <property type="protein sequence ID" value="QCN87068.1"/>
    <property type="molecule type" value="Genomic_DNA"/>
</dbReference>
<dbReference type="InterPro" id="IPR012074">
    <property type="entry name" value="GAF_ANTAR"/>
</dbReference>
<feature type="domain" description="ANTAR" evidence="3">
    <location>
        <begin position="161"/>
        <end position="229"/>
    </location>
</feature>
<keyword evidence="7" id="KW-1185">Reference proteome</keyword>
<gene>
    <name evidence="5" type="ORF">DDJ31_20630</name>
    <name evidence="4" type="ORF">ELQ87_18655</name>
</gene>
<dbReference type="Proteomes" id="UP000501753">
    <property type="component" value="Chromosome"/>
</dbReference>
<protein>
    <submittedName>
        <fullName evidence="5">Diguanylate cyclase</fullName>
    </submittedName>
    <submittedName>
        <fullName evidence="4">GAF domain-containing protein</fullName>
    </submittedName>
</protein>
<proteinExistence type="predicted"/>
<dbReference type="PIRSF" id="PIRSF036625">
    <property type="entry name" value="GAF_ANTAR"/>
    <property type="match status" value="1"/>
</dbReference>
<evidence type="ECO:0000259" key="3">
    <source>
        <dbReference type="SMART" id="SM01012"/>
    </source>
</evidence>
<dbReference type="Pfam" id="PF03861">
    <property type="entry name" value="ANTAR"/>
    <property type="match status" value="1"/>
</dbReference>
<accession>A0A3Q9KWH0</accession>
<keyword evidence="2" id="KW-0804">Transcription</keyword>
<evidence type="ECO:0000256" key="2">
    <source>
        <dbReference type="ARBA" id="ARBA00023163"/>
    </source>
</evidence>
<dbReference type="Pfam" id="PF13185">
    <property type="entry name" value="GAF_2"/>
    <property type="match status" value="1"/>
</dbReference>
<name>A0A3Q9KWH0_STRGD</name>
<dbReference type="Gene3D" id="1.10.10.10">
    <property type="entry name" value="Winged helix-like DNA-binding domain superfamily/Winged helix DNA-binding domain"/>
    <property type="match status" value="1"/>
</dbReference>
<dbReference type="SUPFAM" id="SSF55781">
    <property type="entry name" value="GAF domain-like"/>
    <property type="match status" value="1"/>
</dbReference>
<dbReference type="SMART" id="SM01012">
    <property type="entry name" value="ANTAR"/>
    <property type="match status" value="1"/>
</dbReference>
<dbReference type="InterPro" id="IPR036388">
    <property type="entry name" value="WH-like_DNA-bd_sf"/>
</dbReference>
<evidence type="ECO:0000313" key="4">
    <source>
        <dbReference type="EMBL" id="AZS86071.1"/>
    </source>
</evidence>
<dbReference type="GO" id="GO:0003723">
    <property type="term" value="F:RNA binding"/>
    <property type="evidence" value="ECO:0007669"/>
    <property type="project" value="InterPro"/>
</dbReference>
<dbReference type="Proteomes" id="UP000271291">
    <property type="component" value="Chromosome"/>
</dbReference>
<dbReference type="EMBL" id="CP034687">
    <property type="protein sequence ID" value="AZS86071.1"/>
    <property type="molecule type" value="Genomic_DNA"/>
</dbReference>
<evidence type="ECO:0000313" key="5">
    <source>
        <dbReference type="EMBL" id="QCN87068.1"/>
    </source>
</evidence>
<dbReference type="InterPro" id="IPR003018">
    <property type="entry name" value="GAF"/>
</dbReference>
<sequence>MAVRPRHDHGEPGGGRDPAAEAIAGWLWGAAPAEVPERLCLAAVGLLPVTGASVSLYSRGLPVRLGASSRQAARLGDLQATLGDGPCHTAAATRGTVLADDLTRAPDAARWPVFAQQAVDAGVRAVFALPLGTAAVCVGTLDLHRAEPGRLDAAELRTARVLAQVTTAALTGLARDGEPWPGGTHVEIHQATGVVMAQLGISAAPALARLRAHAFAEDRTILDLAHEVMRGRVRFDGEG</sequence>